<evidence type="ECO:0000313" key="3">
    <source>
        <dbReference type="Proteomes" id="UP001501166"/>
    </source>
</evidence>
<protein>
    <recommendedName>
        <fullName evidence="1">UPF0342 protein GCM10008932_17890</fullName>
    </recommendedName>
</protein>
<dbReference type="Gene3D" id="1.20.1500.10">
    <property type="entry name" value="YheA/YmcA-like"/>
    <property type="match status" value="1"/>
</dbReference>
<gene>
    <name evidence="2" type="ORF">GCM10008932_17890</name>
</gene>
<keyword evidence="3" id="KW-1185">Reference proteome</keyword>
<evidence type="ECO:0000256" key="1">
    <source>
        <dbReference type="HAMAP-Rule" id="MF_01526"/>
    </source>
</evidence>
<comment type="caution">
    <text evidence="2">The sequence shown here is derived from an EMBL/GenBank/DDBJ whole genome shotgun (WGS) entry which is preliminary data.</text>
</comment>
<dbReference type="InterPro" id="IPR010368">
    <property type="entry name" value="Com_YlbF"/>
</dbReference>
<dbReference type="SUPFAM" id="SSF158622">
    <property type="entry name" value="YheA/YmcA-like"/>
    <property type="match status" value="1"/>
</dbReference>
<dbReference type="EMBL" id="BAAACW010000111">
    <property type="protein sequence ID" value="GAA0366128.1"/>
    <property type="molecule type" value="Genomic_DNA"/>
</dbReference>
<sequence length="113" mass="13242">MTDSIQEKAVQLEQDIKETEEFNRLKSAFTAVQENEEASQLFNEFRQVQQVFQQKQMMGQKITEEEAQQAQQVSVSIQENTYISELLEAEKNLGQMIDEINQVVLRPVRELYQ</sequence>
<reference evidence="2 3" key="1">
    <citation type="journal article" date="2019" name="Int. J. Syst. Evol. Microbiol.">
        <title>The Global Catalogue of Microorganisms (GCM) 10K type strain sequencing project: providing services to taxonomists for standard genome sequencing and annotation.</title>
        <authorList>
            <consortium name="The Broad Institute Genomics Platform"/>
            <consortium name="The Broad Institute Genome Sequencing Center for Infectious Disease"/>
            <person name="Wu L."/>
            <person name="Ma J."/>
        </authorList>
    </citation>
    <scope>NUCLEOTIDE SEQUENCE [LARGE SCALE GENOMIC DNA]</scope>
    <source>
        <strain evidence="2 3">JCM 12662</strain>
    </source>
</reference>
<comment type="similarity">
    <text evidence="1">Belongs to the UPF0342 family.</text>
</comment>
<organism evidence="2 3">
    <name type="scientific">Alkalibacterium iburiense</name>
    <dbReference type="NCBI Taxonomy" id="290589"/>
    <lineage>
        <taxon>Bacteria</taxon>
        <taxon>Bacillati</taxon>
        <taxon>Bacillota</taxon>
        <taxon>Bacilli</taxon>
        <taxon>Lactobacillales</taxon>
        <taxon>Carnobacteriaceae</taxon>
        <taxon>Alkalibacterium</taxon>
    </lineage>
</organism>
<dbReference type="Proteomes" id="UP001501166">
    <property type="component" value="Unassembled WGS sequence"/>
</dbReference>
<dbReference type="InterPro" id="IPR023378">
    <property type="entry name" value="YheA/YmcA-like_dom_sf"/>
</dbReference>
<accession>A0ABN0XK39</accession>
<dbReference type="RefSeq" id="WP_343755842.1">
    <property type="nucleotide sequence ID" value="NZ_BAAACW010000111.1"/>
</dbReference>
<proteinExistence type="inferred from homology"/>
<dbReference type="HAMAP" id="MF_01526">
    <property type="entry name" value="UPF0342"/>
    <property type="match status" value="1"/>
</dbReference>
<name>A0ABN0XK39_9LACT</name>
<dbReference type="Pfam" id="PF06133">
    <property type="entry name" value="Com_YlbF"/>
    <property type="match status" value="1"/>
</dbReference>
<evidence type="ECO:0000313" key="2">
    <source>
        <dbReference type="EMBL" id="GAA0366128.1"/>
    </source>
</evidence>